<evidence type="ECO:0008006" key="3">
    <source>
        <dbReference type="Google" id="ProtNLM"/>
    </source>
</evidence>
<accession>A0A4Z1BEQ5</accession>
<name>A0A4Z1BEQ5_9FLAO</name>
<evidence type="ECO:0000313" key="2">
    <source>
        <dbReference type="Proteomes" id="UP000297998"/>
    </source>
</evidence>
<comment type="caution">
    <text evidence="1">The sequence shown here is derived from an EMBL/GenBank/DDBJ whole genome shotgun (WGS) entry which is preliminary data.</text>
</comment>
<dbReference type="AlphaFoldDB" id="A0A4Z1BEQ5"/>
<proteinExistence type="predicted"/>
<dbReference type="EMBL" id="SRPE01000011">
    <property type="protein sequence ID" value="TGN23720.1"/>
    <property type="molecule type" value="Genomic_DNA"/>
</dbReference>
<organism evidence="1 2">
    <name type="scientific">Empedobacter tilapiae</name>
    <dbReference type="NCBI Taxonomy" id="2491114"/>
    <lineage>
        <taxon>Bacteria</taxon>
        <taxon>Pseudomonadati</taxon>
        <taxon>Bacteroidota</taxon>
        <taxon>Flavobacteriia</taxon>
        <taxon>Flavobacteriales</taxon>
        <taxon>Weeksellaceae</taxon>
        <taxon>Empedobacter</taxon>
    </lineage>
</organism>
<dbReference type="RefSeq" id="WP_135836569.1">
    <property type="nucleotide sequence ID" value="NZ_SRPE01000011.1"/>
</dbReference>
<evidence type="ECO:0000313" key="1">
    <source>
        <dbReference type="EMBL" id="TGN23720.1"/>
    </source>
</evidence>
<sequence>MRKLLLSILLIIGTISCSKKIDYQKTINAIESNQNLFNNNYSLHGKANLFFDDSVQYFYFENDTIEYVKVFKSKFLDDYKNIIKNYEHFPAKVSFYKYKNFYSIKVQYIANSVVQTDSLPVNNTPELSKLFFDSKKKTDFYKNNQIVGFYFNKKLETKTYRLSNYNKLFYIKSLENKNSYEFQNEYKISQKLKDNWYLLERIE</sequence>
<keyword evidence="2" id="KW-1185">Reference proteome</keyword>
<dbReference type="Proteomes" id="UP000297998">
    <property type="component" value="Unassembled WGS sequence"/>
</dbReference>
<dbReference type="PROSITE" id="PS51257">
    <property type="entry name" value="PROKAR_LIPOPROTEIN"/>
    <property type="match status" value="1"/>
</dbReference>
<protein>
    <recommendedName>
        <fullName evidence="3">Lipoprotein</fullName>
    </recommendedName>
</protein>
<gene>
    <name evidence="1" type="ORF">E4J94_14815</name>
</gene>
<reference evidence="1 2" key="1">
    <citation type="submission" date="2019-03" db="EMBL/GenBank/DDBJ databases">
        <title>Empedobacter tilapiae sp. nov., isolated from an intestine of Nile tilapia Oreochromis niloticus.</title>
        <authorList>
            <person name="Kim Y.-O."/>
            <person name="Yoon J.-H."/>
        </authorList>
    </citation>
    <scope>NUCLEOTIDE SEQUENCE [LARGE SCALE GENOMIC DNA]</scope>
    <source>
        <strain evidence="1 2">MRS2</strain>
    </source>
</reference>